<dbReference type="PANTHER" id="PTHR37984">
    <property type="entry name" value="PROTEIN CBG26694"/>
    <property type="match status" value="1"/>
</dbReference>
<sequence length="243" mass="27963">MDKQKVPLKLQSRFKVETSSPRYPRSNGQAESAVKIAKSILKKECDLESALLNYRSTPIWDSHLKVEKNNRDVRSKLVKKQEIAKAYYDSKCKERQEFKPGDKVTVREGNEWVNAEVIDKAKTPRSYYINNGHNVIRRNSHHLRHSLNTPKPTCIDNTENSSNNEIERNMSTPQKVDSDNSVLENMVMNNYSGTSVYETPPFPSNSVYEQPSNIRYASIDSEADRLKHVQTRCALPSKYVKEI</sequence>
<dbReference type="Proteomes" id="UP001458880">
    <property type="component" value="Unassembled WGS sequence"/>
</dbReference>
<feature type="region of interest" description="Disordered" evidence="1">
    <location>
        <begin position="144"/>
        <end position="177"/>
    </location>
</feature>
<dbReference type="PANTHER" id="PTHR37984:SF7">
    <property type="entry name" value="INTEGRASE CATALYTIC DOMAIN-CONTAINING PROTEIN"/>
    <property type="match status" value="1"/>
</dbReference>
<evidence type="ECO:0000313" key="2">
    <source>
        <dbReference type="EMBL" id="KAK9754586.1"/>
    </source>
</evidence>
<organism evidence="2 3">
    <name type="scientific">Popillia japonica</name>
    <name type="common">Japanese beetle</name>
    <dbReference type="NCBI Taxonomy" id="7064"/>
    <lineage>
        <taxon>Eukaryota</taxon>
        <taxon>Metazoa</taxon>
        <taxon>Ecdysozoa</taxon>
        <taxon>Arthropoda</taxon>
        <taxon>Hexapoda</taxon>
        <taxon>Insecta</taxon>
        <taxon>Pterygota</taxon>
        <taxon>Neoptera</taxon>
        <taxon>Endopterygota</taxon>
        <taxon>Coleoptera</taxon>
        <taxon>Polyphaga</taxon>
        <taxon>Scarabaeiformia</taxon>
        <taxon>Scarabaeidae</taxon>
        <taxon>Rutelinae</taxon>
        <taxon>Popillia</taxon>
    </lineage>
</organism>
<name>A0AAW1NAG8_POPJA</name>
<reference evidence="2 3" key="1">
    <citation type="journal article" date="2024" name="BMC Genomics">
        <title>De novo assembly and annotation of Popillia japonica's genome with initial clues to its potential as an invasive pest.</title>
        <authorList>
            <person name="Cucini C."/>
            <person name="Boschi S."/>
            <person name="Funari R."/>
            <person name="Cardaioli E."/>
            <person name="Iannotti N."/>
            <person name="Marturano G."/>
            <person name="Paoli F."/>
            <person name="Bruttini M."/>
            <person name="Carapelli A."/>
            <person name="Frati F."/>
            <person name="Nardi F."/>
        </authorList>
    </citation>
    <scope>NUCLEOTIDE SEQUENCE [LARGE SCALE GENOMIC DNA]</scope>
    <source>
        <strain evidence="2">DMR45628</strain>
    </source>
</reference>
<evidence type="ECO:0008006" key="4">
    <source>
        <dbReference type="Google" id="ProtNLM"/>
    </source>
</evidence>
<feature type="compositionally biased region" description="Polar residues" evidence="1">
    <location>
        <begin position="146"/>
        <end position="177"/>
    </location>
</feature>
<dbReference type="AlphaFoldDB" id="A0AAW1NAG8"/>
<dbReference type="InterPro" id="IPR050951">
    <property type="entry name" value="Retrovirus_Pol_polyprotein"/>
</dbReference>
<dbReference type="EMBL" id="JASPKY010000006">
    <property type="protein sequence ID" value="KAK9754586.1"/>
    <property type="molecule type" value="Genomic_DNA"/>
</dbReference>
<protein>
    <recommendedName>
        <fullName evidence="4">Integrase catalytic domain-containing protein</fullName>
    </recommendedName>
</protein>
<evidence type="ECO:0000256" key="1">
    <source>
        <dbReference type="SAM" id="MobiDB-lite"/>
    </source>
</evidence>
<gene>
    <name evidence="2" type="ORF">QE152_g1106</name>
</gene>
<proteinExistence type="predicted"/>
<evidence type="ECO:0000313" key="3">
    <source>
        <dbReference type="Proteomes" id="UP001458880"/>
    </source>
</evidence>
<keyword evidence="3" id="KW-1185">Reference proteome</keyword>
<comment type="caution">
    <text evidence="2">The sequence shown here is derived from an EMBL/GenBank/DDBJ whole genome shotgun (WGS) entry which is preliminary data.</text>
</comment>
<accession>A0AAW1NAG8</accession>